<dbReference type="InterPro" id="IPR000182">
    <property type="entry name" value="GNAT_dom"/>
</dbReference>
<sequence>MKKDELAALQPATNPAFRNCEAQFWIALDGDKVVGRIGAIVNHVYNEKTGTKLCRLSRLEFVNDRSVSTALLRTAEEWAKSKGMSGIHGPLGFTNLDHQAILIEGFDHLPSIASEYHLPYYKEHLEAAGYEKEMDWVEFRLKLEKEIPEKALKLNEMIQKRYSLKVVHFSNRDEMKAYAQKIFDLLNNAFSDLFSFVPMDQELCTFYINKYFSFLNPEFVKVIEDKDANVIGFIVSLPSLSEAMQKAGGKLFPLGWWYLSQALKKPRVVDLLLTGIHPDWQAQGVSALLITELQKVMQRHGTEFVETTGMLETNEKAINHWKNYDHIQHKRKRCFRKMF</sequence>
<accession>A0ABP8N0E7</accession>
<evidence type="ECO:0000313" key="2">
    <source>
        <dbReference type="EMBL" id="GAA4457190.1"/>
    </source>
</evidence>
<protein>
    <submittedName>
        <fullName evidence="2">GNAT family N-acetyltransferase</fullName>
    </submittedName>
</protein>
<feature type="domain" description="N-acetyltransferase" evidence="1">
    <location>
        <begin position="1"/>
        <end position="148"/>
    </location>
</feature>
<proteinExistence type="predicted"/>
<comment type="caution">
    <text evidence="2">The sequence shown here is derived from an EMBL/GenBank/DDBJ whole genome shotgun (WGS) entry which is preliminary data.</text>
</comment>
<dbReference type="EMBL" id="BAABEZ010000022">
    <property type="protein sequence ID" value="GAA4457190.1"/>
    <property type="molecule type" value="Genomic_DNA"/>
</dbReference>
<keyword evidence="3" id="KW-1185">Reference proteome</keyword>
<dbReference type="InterPro" id="IPR016181">
    <property type="entry name" value="Acyl_CoA_acyltransferase"/>
</dbReference>
<name>A0ABP8N0E7_9BACT</name>
<reference evidence="3" key="1">
    <citation type="journal article" date="2019" name="Int. J. Syst. Evol. Microbiol.">
        <title>The Global Catalogue of Microorganisms (GCM) 10K type strain sequencing project: providing services to taxonomists for standard genome sequencing and annotation.</title>
        <authorList>
            <consortium name="The Broad Institute Genomics Platform"/>
            <consortium name="The Broad Institute Genome Sequencing Center for Infectious Disease"/>
            <person name="Wu L."/>
            <person name="Ma J."/>
        </authorList>
    </citation>
    <scope>NUCLEOTIDE SEQUENCE [LARGE SCALE GENOMIC DNA]</scope>
    <source>
        <strain evidence="3">JCM 31921</strain>
    </source>
</reference>
<dbReference type="Proteomes" id="UP001501410">
    <property type="component" value="Unassembled WGS sequence"/>
</dbReference>
<dbReference type="Gene3D" id="3.40.630.30">
    <property type="match status" value="1"/>
</dbReference>
<dbReference type="PANTHER" id="PTHR41368">
    <property type="entry name" value="PROTEIN YGHO"/>
    <property type="match status" value="1"/>
</dbReference>
<dbReference type="CDD" id="cd04301">
    <property type="entry name" value="NAT_SF"/>
    <property type="match status" value="1"/>
</dbReference>
<dbReference type="PROSITE" id="PS51186">
    <property type="entry name" value="GNAT"/>
    <property type="match status" value="1"/>
</dbReference>
<evidence type="ECO:0000259" key="1">
    <source>
        <dbReference type="PROSITE" id="PS51186"/>
    </source>
</evidence>
<dbReference type="Pfam" id="PF00583">
    <property type="entry name" value="Acetyltransf_1"/>
    <property type="match status" value="1"/>
</dbReference>
<organism evidence="2 3">
    <name type="scientific">Rurimicrobium arvi</name>
    <dbReference type="NCBI Taxonomy" id="2049916"/>
    <lineage>
        <taxon>Bacteria</taxon>
        <taxon>Pseudomonadati</taxon>
        <taxon>Bacteroidota</taxon>
        <taxon>Chitinophagia</taxon>
        <taxon>Chitinophagales</taxon>
        <taxon>Chitinophagaceae</taxon>
        <taxon>Rurimicrobium</taxon>
    </lineage>
</organism>
<gene>
    <name evidence="2" type="ORF">GCM10023092_23660</name>
</gene>
<dbReference type="InterPro" id="IPR039968">
    <property type="entry name" value="BcerS-like"/>
</dbReference>
<dbReference type="SUPFAM" id="SSF55729">
    <property type="entry name" value="Acyl-CoA N-acyltransferases (Nat)"/>
    <property type="match status" value="1"/>
</dbReference>
<dbReference type="PANTHER" id="PTHR41368:SF1">
    <property type="entry name" value="PROTEIN YGHO"/>
    <property type="match status" value="1"/>
</dbReference>
<evidence type="ECO:0000313" key="3">
    <source>
        <dbReference type="Proteomes" id="UP001501410"/>
    </source>
</evidence>